<keyword evidence="2" id="KW-1185">Reference proteome</keyword>
<comment type="caution">
    <text evidence="1">The sequence shown here is derived from an EMBL/GenBank/DDBJ whole genome shotgun (WGS) entry which is preliminary data.</text>
</comment>
<evidence type="ECO:0000313" key="1">
    <source>
        <dbReference type="EMBL" id="KAA8569249.1"/>
    </source>
</evidence>
<name>A0A5M9JMN5_MONFR</name>
<protein>
    <submittedName>
        <fullName evidence="1">Uncharacterized protein</fullName>
    </submittedName>
</protein>
<evidence type="ECO:0000313" key="2">
    <source>
        <dbReference type="Proteomes" id="UP000322873"/>
    </source>
</evidence>
<accession>A0A5M9JMN5</accession>
<dbReference type="AlphaFoldDB" id="A0A5M9JMN5"/>
<organism evidence="1 2">
    <name type="scientific">Monilinia fructicola</name>
    <name type="common">Brown rot fungus</name>
    <name type="synonym">Ciboria fructicola</name>
    <dbReference type="NCBI Taxonomy" id="38448"/>
    <lineage>
        <taxon>Eukaryota</taxon>
        <taxon>Fungi</taxon>
        <taxon>Dikarya</taxon>
        <taxon>Ascomycota</taxon>
        <taxon>Pezizomycotina</taxon>
        <taxon>Leotiomycetes</taxon>
        <taxon>Helotiales</taxon>
        <taxon>Sclerotiniaceae</taxon>
        <taxon>Monilinia</taxon>
    </lineage>
</organism>
<reference evidence="1 2" key="1">
    <citation type="submission" date="2019-06" db="EMBL/GenBank/DDBJ databases">
        <title>Genome Sequence of the Brown Rot Fungal Pathogen Monilinia fructicola.</title>
        <authorList>
            <person name="De Miccolis Angelini R.M."/>
            <person name="Landi L."/>
            <person name="Abate D."/>
            <person name="Pollastro S."/>
            <person name="Romanazzi G."/>
            <person name="Faretra F."/>
        </authorList>
    </citation>
    <scope>NUCLEOTIDE SEQUENCE [LARGE SCALE GENOMIC DNA]</scope>
    <source>
        <strain evidence="1 2">Mfrc123</strain>
    </source>
</reference>
<dbReference type="EMBL" id="VICG01000008">
    <property type="protein sequence ID" value="KAA8569249.1"/>
    <property type="molecule type" value="Genomic_DNA"/>
</dbReference>
<dbReference type="Proteomes" id="UP000322873">
    <property type="component" value="Unassembled WGS sequence"/>
</dbReference>
<gene>
    <name evidence="1" type="ORF">EYC84_000913</name>
</gene>
<sequence>MVMDLQASLHDPSTFPIFLFPEIISRPCDLFLSEELIAINAHVNADHRYYPTPECSQTPLVNIQILPRASNINQKDGYRDQGKPSHTIPKYLYISDQ</sequence>
<proteinExistence type="predicted"/>